<dbReference type="SUPFAM" id="SSF52540">
    <property type="entry name" value="P-loop containing nucleoside triphosphate hydrolases"/>
    <property type="match status" value="1"/>
</dbReference>
<dbReference type="GO" id="GO:0016887">
    <property type="term" value="F:ATP hydrolysis activity"/>
    <property type="evidence" value="ECO:0007669"/>
    <property type="project" value="InterPro"/>
</dbReference>
<dbReference type="InterPro" id="IPR003593">
    <property type="entry name" value="AAA+_ATPase"/>
</dbReference>
<comment type="caution">
    <text evidence="5">The sequence shown here is derived from an EMBL/GenBank/DDBJ whole genome shotgun (WGS) entry which is preliminary data.</text>
</comment>
<protein>
    <submittedName>
        <fullName evidence="5">ABC transporter ATP-binding protein</fullName>
    </submittedName>
</protein>
<dbReference type="GO" id="GO:0005524">
    <property type="term" value="F:ATP binding"/>
    <property type="evidence" value="ECO:0007669"/>
    <property type="project" value="UniProtKB-KW"/>
</dbReference>
<dbReference type="Gene3D" id="3.40.50.300">
    <property type="entry name" value="P-loop containing nucleotide triphosphate hydrolases"/>
    <property type="match status" value="1"/>
</dbReference>
<feature type="domain" description="ABC transporter" evidence="4">
    <location>
        <begin position="1"/>
        <end position="226"/>
    </location>
</feature>
<reference evidence="5" key="1">
    <citation type="journal article" date="2021" name="PeerJ">
        <title>Extensive microbial diversity within the chicken gut microbiome revealed by metagenomics and culture.</title>
        <authorList>
            <person name="Gilroy R."/>
            <person name="Ravi A."/>
            <person name="Getino M."/>
            <person name="Pursley I."/>
            <person name="Horton D.L."/>
            <person name="Alikhan N.F."/>
            <person name="Baker D."/>
            <person name="Gharbi K."/>
            <person name="Hall N."/>
            <person name="Watson M."/>
            <person name="Adriaenssens E.M."/>
            <person name="Foster-Nyarko E."/>
            <person name="Jarju S."/>
            <person name="Secka A."/>
            <person name="Antonio M."/>
            <person name="Oren A."/>
            <person name="Chaudhuri R.R."/>
            <person name="La Ragione R."/>
            <person name="Hildebrand F."/>
            <person name="Pallen M.J."/>
        </authorList>
    </citation>
    <scope>NUCLEOTIDE SEQUENCE</scope>
    <source>
        <strain evidence="5">421</strain>
    </source>
</reference>
<keyword evidence="3 5" id="KW-0067">ATP-binding</keyword>
<evidence type="ECO:0000259" key="4">
    <source>
        <dbReference type="PROSITE" id="PS50893"/>
    </source>
</evidence>
<evidence type="ECO:0000256" key="2">
    <source>
        <dbReference type="ARBA" id="ARBA00022741"/>
    </source>
</evidence>
<accession>A0A9D1REQ2</accession>
<dbReference type="AlphaFoldDB" id="A0A9D1REQ2"/>
<dbReference type="InterPro" id="IPR051782">
    <property type="entry name" value="ABC_Transporter_VariousFunc"/>
</dbReference>
<organism evidence="5 6">
    <name type="scientific">Candidatus Eubacterium faecipullorum</name>
    <dbReference type="NCBI Taxonomy" id="2838571"/>
    <lineage>
        <taxon>Bacteria</taxon>
        <taxon>Bacillati</taxon>
        <taxon>Bacillota</taxon>
        <taxon>Clostridia</taxon>
        <taxon>Eubacteriales</taxon>
        <taxon>Eubacteriaceae</taxon>
        <taxon>Eubacterium</taxon>
    </lineage>
</organism>
<reference evidence="5" key="2">
    <citation type="submission" date="2021-04" db="EMBL/GenBank/DDBJ databases">
        <authorList>
            <person name="Gilroy R."/>
        </authorList>
    </citation>
    <scope>NUCLEOTIDE SEQUENCE</scope>
    <source>
        <strain evidence="5">421</strain>
    </source>
</reference>
<dbReference type="Pfam" id="PF00005">
    <property type="entry name" value="ABC_tran"/>
    <property type="match status" value="1"/>
</dbReference>
<sequence>MNAVEVKELTKKFKGFTLDHVSFSLPAGCIMGLVGENGAGKSTTLKLLLNMIQKDSGRITILGKDEKNIDKNEIGVVFDECRFHESFTAKDINQVLKSIFQRWNEQQFFDYLNRFEVPSNKKLKEFSRGMKMKISIAAAVSHDAKLLLLDEPTSTLDPVVRDEMLDIFYDFISDEAHSIIISSHIVSDLEKVCDYIAFMHKGKMILCEEKDRLLQECRLAQMSEAEFSAIDKDEIIGSRKTPFGITAVIRKAAAAQIRNTQPINLEDLFVYMIRGEEK</sequence>
<keyword evidence="2" id="KW-0547">Nucleotide-binding</keyword>
<dbReference type="InterPro" id="IPR027417">
    <property type="entry name" value="P-loop_NTPase"/>
</dbReference>
<dbReference type="PROSITE" id="PS50893">
    <property type="entry name" value="ABC_TRANSPORTER_2"/>
    <property type="match status" value="1"/>
</dbReference>
<evidence type="ECO:0000256" key="3">
    <source>
        <dbReference type="ARBA" id="ARBA00022840"/>
    </source>
</evidence>
<keyword evidence="1" id="KW-0813">Transport</keyword>
<name>A0A9D1REQ2_9FIRM</name>
<dbReference type="PANTHER" id="PTHR42939:SF3">
    <property type="entry name" value="ABC TRANSPORTER ATP-BINDING COMPONENT"/>
    <property type="match status" value="1"/>
</dbReference>
<dbReference type="Proteomes" id="UP000824205">
    <property type="component" value="Unassembled WGS sequence"/>
</dbReference>
<dbReference type="EMBL" id="DXGE01000011">
    <property type="protein sequence ID" value="HIW85297.1"/>
    <property type="molecule type" value="Genomic_DNA"/>
</dbReference>
<evidence type="ECO:0000256" key="1">
    <source>
        <dbReference type="ARBA" id="ARBA00022448"/>
    </source>
</evidence>
<dbReference type="CDD" id="cd03230">
    <property type="entry name" value="ABC_DR_subfamily_A"/>
    <property type="match status" value="1"/>
</dbReference>
<dbReference type="SMART" id="SM00382">
    <property type="entry name" value="AAA"/>
    <property type="match status" value="1"/>
</dbReference>
<dbReference type="PANTHER" id="PTHR42939">
    <property type="entry name" value="ABC TRANSPORTER ATP-BINDING PROTEIN ALBC-RELATED"/>
    <property type="match status" value="1"/>
</dbReference>
<proteinExistence type="predicted"/>
<dbReference type="InterPro" id="IPR003439">
    <property type="entry name" value="ABC_transporter-like_ATP-bd"/>
</dbReference>
<evidence type="ECO:0000313" key="6">
    <source>
        <dbReference type="Proteomes" id="UP000824205"/>
    </source>
</evidence>
<gene>
    <name evidence="5" type="ORF">IAA48_02265</name>
</gene>
<evidence type="ECO:0000313" key="5">
    <source>
        <dbReference type="EMBL" id="HIW85297.1"/>
    </source>
</evidence>